<protein>
    <submittedName>
        <fullName evidence="2">Uncharacterized protein</fullName>
    </submittedName>
</protein>
<reference evidence="3" key="1">
    <citation type="journal article" date="2018" name="Front. Microbiol.">
        <title>Genome-Based Analysis Reveals the Taxonomy and Diversity of the Family Idiomarinaceae.</title>
        <authorList>
            <person name="Liu Y."/>
            <person name="Lai Q."/>
            <person name="Shao Z."/>
        </authorList>
    </citation>
    <scope>NUCLEOTIDE SEQUENCE [LARGE SCALE GENOMIC DNA]</scope>
    <source>
        <strain evidence="3">PO-M2</strain>
    </source>
</reference>
<organism evidence="2 3">
    <name type="scientific">Pseudidiomarina homiensis</name>
    <dbReference type="NCBI Taxonomy" id="364198"/>
    <lineage>
        <taxon>Bacteria</taxon>
        <taxon>Pseudomonadati</taxon>
        <taxon>Pseudomonadota</taxon>
        <taxon>Gammaproteobacteria</taxon>
        <taxon>Alteromonadales</taxon>
        <taxon>Idiomarinaceae</taxon>
        <taxon>Pseudidiomarina</taxon>
    </lineage>
</organism>
<dbReference type="AlphaFoldDB" id="A0A432Y5U7"/>
<comment type="caution">
    <text evidence="2">The sequence shown here is derived from an EMBL/GenBank/DDBJ whole genome shotgun (WGS) entry which is preliminary data.</text>
</comment>
<feature type="signal peptide" evidence="1">
    <location>
        <begin position="1"/>
        <end position="22"/>
    </location>
</feature>
<dbReference type="RefSeq" id="WP_126771358.1">
    <property type="nucleotide sequence ID" value="NZ_PIPX01000001.1"/>
</dbReference>
<dbReference type="CDD" id="cd22554">
    <property type="entry name" value="Slr4-like"/>
    <property type="match status" value="1"/>
</dbReference>
<feature type="chain" id="PRO_5019021845" evidence="1">
    <location>
        <begin position="23"/>
        <end position="508"/>
    </location>
</feature>
<keyword evidence="1" id="KW-0732">Signal</keyword>
<evidence type="ECO:0000256" key="1">
    <source>
        <dbReference type="SAM" id="SignalP"/>
    </source>
</evidence>
<dbReference type="OrthoDB" id="6232895at2"/>
<dbReference type="Pfam" id="PF19526">
    <property type="entry name" value="Slr4"/>
    <property type="match status" value="1"/>
</dbReference>
<gene>
    <name evidence="2" type="ORF">CWI70_05790</name>
</gene>
<name>A0A432Y5U7_9GAMM</name>
<dbReference type="EMBL" id="PIPX01000001">
    <property type="protein sequence ID" value="RUO56261.1"/>
    <property type="molecule type" value="Genomic_DNA"/>
</dbReference>
<dbReference type="Proteomes" id="UP000287649">
    <property type="component" value="Unassembled WGS sequence"/>
</dbReference>
<proteinExistence type="predicted"/>
<evidence type="ECO:0000313" key="3">
    <source>
        <dbReference type="Proteomes" id="UP000287649"/>
    </source>
</evidence>
<evidence type="ECO:0000313" key="2">
    <source>
        <dbReference type="EMBL" id="RUO56261.1"/>
    </source>
</evidence>
<dbReference type="InterPro" id="IPR045689">
    <property type="entry name" value="Slr4"/>
</dbReference>
<keyword evidence="3" id="KW-1185">Reference proteome</keyword>
<sequence length="508" mass="54631">MKKLTLLSAAMAALFVNGTATALPATRISTDDVRVSYAFLSFVETFDTRDITVTLRDEYAVGDFVILLFPGETIVDTSPLAPSALSTAGGGLKGVTLDYVTAGYDAENEQTWVKYRVTELTGSGSDTTVGVSLNLGNVTINAPELEGLDSLSVETISRTGYDNYPDTEGDTPDPLDVADENSVSLVSIAIQYQYYSPMLNDSTWGFDRTVDVINDYRIAFTSGSNDVVIWDIDGKSGGFDGWAAPYERRVTYSGANMFSWIVDESPNDPNSFDFSSQASATAGCEIEFVSVSELVSVCETTALSHYRSDLTLTPNGTAIIPSGTFKAQGRILTNGVSSSTSIPYTLRSGDQPDYIVELAELDYGEWDINGSETHIPYMPYSAQASVDAGSTGIDQILYVTNKSQKDYSDFEPPIYIDVITESGEREHFSSDDLGGLTAGKGITKLAGALREAMFARGLLDASQKVSITVTVPENPASIEVYSAYNVGGSDRGWVQNDSQRVYDGNGPS</sequence>
<accession>A0A432Y5U7</accession>